<proteinExistence type="predicted"/>
<name>A0A1Y0HXE8_CELCE</name>
<dbReference type="RefSeq" id="WP_087471637.1">
    <property type="nucleotide sequence ID" value="NZ_CP021383.1"/>
</dbReference>
<dbReference type="GO" id="GO:0043190">
    <property type="term" value="C:ATP-binding cassette (ABC) transporter complex"/>
    <property type="evidence" value="ECO:0007669"/>
    <property type="project" value="InterPro"/>
</dbReference>
<organism evidence="3 4">
    <name type="scientific">Cellulosimicrobium cellulans</name>
    <name type="common">Arthrobacter luteus</name>
    <dbReference type="NCBI Taxonomy" id="1710"/>
    <lineage>
        <taxon>Bacteria</taxon>
        <taxon>Bacillati</taxon>
        <taxon>Actinomycetota</taxon>
        <taxon>Actinomycetes</taxon>
        <taxon>Micrococcales</taxon>
        <taxon>Promicromonosporaceae</taxon>
        <taxon>Cellulosimicrobium</taxon>
    </lineage>
</organism>
<sequence length="306" mass="31971">MRTTRRTAALVAAAATAVLTLTACGGGSDPLDADTGASDGGSAASDTIVVGSQAYYSNEIIAEIYAQALEAKGFTVERNFSIGQRDAYMPALESGEVQLFPEYTGNLLQFFDPETTATSPDDVYAALQEALPDGLTVLDQSSATDQDSYNVTEAFATEHDLTSIADLAGLDVPLTLGGPAELEQRPYGPQGLKDVYGVDVSFVATGDTTVQDLVAGTVNVANVFSADPRIQTEKLVTLEDPEGLFLASNVVPLVNADIADEIADVINPVSAALTPEGLIALNVESTEDQRSPEDIAADWLSENGLS</sequence>
<dbReference type="Gene3D" id="3.40.190.120">
    <property type="entry name" value="Osmoprotection protein (prox), domain 2"/>
    <property type="match status" value="1"/>
</dbReference>
<feature type="signal peptide" evidence="1">
    <location>
        <begin position="1"/>
        <end position="23"/>
    </location>
</feature>
<dbReference type="KEGG" id="cceu:CBR64_15720"/>
<dbReference type="OrthoDB" id="9781705at2"/>
<dbReference type="GO" id="GO:0022857">
    <property type="term" value="F:transmembrane transporter activity"/>
    <property type="evidence" value="ECO:0007669"/>
    <property type="project" value="InterPro"/>
</dbReference>
<feature type="domain" description="ABC-type glycine betaine transport system substrate-binding" evidence="2">
    <location>
        <begin position="46"/>
        <end position="302"/>
    </location>
</feature>
<feature type="chain" id="PRO_5039639358" evidence="1">
    <location>
        <begin position="24"/>
        <end position="306"/>
    </location>
</feature>
<protein>
    <submittedName>
        <fullName evidence="3">Glycine/betaine ABC transporter</fullName>
    </submittedName>
</protein>
<evidence type="ECO:0000256" key="1">
    <source>
        <dbReference type="SAM" id="SignalP"/>
    </source>
</evidence>
<evidence type="ECO:0000313" key="3">
    <source>
        <dbReference type="EMBL" id="ARU52680.1"/>
    </source>
</evidence>
<dbReference type="Pfam" id="PF04069">
    <property type="entry name" value="OpuAC"/>
    <property type="match status" value="1"/>
</dbReference>
<accession>A0A1Y0HXE8</accession>
<dbReference type="SUPFAM" id="SSF53850">
    <property type="entry name" value="Periplasmic binding protein-like II"/>
    <property type="match status" value="1"/>
</dbReference>
<dbReference type="Gene3D" id="3.40.190.10">
    <property type="entry name" value="Periplasmic binding protein-like II"/>
    <property type="match status" value="1"/>
</dbReference>
<dbReference type="PROSITE" id="PS51257">
    <property type="entry name" value="PROKAR_LIPOPROTEIN"/>
    <property type="match status" value="1"/>
</dbReference>
<keyword evidence="1" id="KW-0732">Signal</keyword>
<evidence type="ECO:0000259" key="2">
    <source>
        <dbReference type="Pfam" id="PF04069"/>
    </source>
</evidence>
<dbReference type="EMBL" id="CP021383">
    <property type="protein sequence ID" value="ARU52680.1"/>
    <property type="molecule type" value="Genomic_DNA"/>
</dbReference>
<dbReference type="AlphaFoldDB" id="A0A1Y0HXE8"/>
<reference evidence="3 4" key="1">
    <citation type="submission" date="2017-05" db="EMBL/GenBank/DDBJ databases">
        <authorList>
            <person name="Song R."/>
            <person name="Chenine A.L."/>
            <person name="Ruprecht R.M."/>
        </authorList>
    </citation>
    <scope>NUCLEOTIDE SEQUENCE [LARGE SCALE GENOMIC DNA]</scope>
    <source>
        <strain evidence="3 4">PSBB019</strain>
    </source>
</reference>
<gene>
    <name evidence="3" type="ORF">CBR64_15720</name>
</gene>
<dbReference type="InterPro" id="IPR007210">
    <property type="entry name" value="ABC_Gly_betaine_transp_sub-bd"/>
</dbReference>
<dbReference type="Proteomes" id="UP000196228">
    <property type="component" value="Chromosome"/>
</dbReference>
<dbReference type="CDD" id="cd13606">
    <property type="entry name" value="PBP2_ProX_like"/>
    <property type="match status" value="1"/>
</dbReference>
<evidence type="ECO:0000313" key="4">
    <source>
        <dbReference type="Proteomes" id="UP000196228"/>
    </source>
</evidence>